<dbReference type="InterPro" id="IPR050238">
    <property type="entry name" value="DNA_Rep/Repair_Clamp_Loader"/>
</dbReference>
<reference evidence="1 2" key="1">
    <citation type="journal article" date="2015" name="Genome Announc.">
        <title>Genome Sequence of Borrelia chilensis VA1, a South American Member of the Lyme Borreliosis Group.</title>
        <authorList>
            <person name="Huang W."/>
            <person name="Ojaimi C."/>
            <person name="Fallon J.T."/>
            <person name="Travisany D."/>
            <person name="Maass A."/>
            <person name="Ivanova L."/>
            <person name="Tomova A."/>
            <person name="Gonzalez-Acuna D."/>
            <person name="Godfrey H.P."/>
            <person name="Cabello F.C."/>
        </authorList>
    </citation>
    <scope>NUCLEOTIDE SEQUENCE [LARGE SCALE GENOMIC DNA]</scope>
    <source>
        <strain evidence="1 2">VA1</strain>
    </source>
</reference>
<dbReference type="HOGENOM" id="CLU_052177_0_0_12"/>
<name>A0A0A7UWU4_9SPIR</name>
<dbReference type="PANTHER" id="PTHR11669:SF0">
    <property type="entry name" value="PROTEIN STICHEL-LIKE 2"/>
    <property type="match status" value="1"/>
</dbReference>
<proteinExistence type="predicted"/>
<organism evidence="1 2">
    <name type="scientific">Borreliella chilensis</name>
    <dbReference type="NCBI Taxonomy" id="1245910"/>
    <lineage>
        <taxon>Bacteria</taxon>
        <taxon>Pseudomonadati</taxon>
        <taxon>Spirochaetota</taxon>
        <taxon>Spirochaetia</taxon>
        <taxon>Spirochaetales</taxon>
        <taxon>Borreliaceae</taxon>
        <taxon>Borreliella</taxon>
    </lineage>
</organism>
<dbReference type="AlphaFoldDB" id="A0A0A7UWU4"/>
<evidence type="ECO:0000313" key="2">
    <source>
        <dbReference type="Proteomes" id="UP000030940"/>
    </source>
</evidence>
<accession>A0A0A7UWU4</accession>
<dbReference type="GO" id="GO:0006261">
    <property type="term" value="P:DNA-templated DNA replication"/>
    <property type="evidence" value="ECO:0007669"/>
    <property type="project" value="TreeGrafter"/>
</dbReference>
<dbReference type="Proteomes" id="UP000030940">
    <property type="component" value="Chromosome"/>
</dbReference>
<protein>
    <submittedName>
        <fullName evidence="1">DNA polymerase III subunit gamma/tau</fullName>
    </submittedName>
</protein>
<sequence>MTILPKIAKDIINEYDQKTLPNAILLLGEKFSSKKVSALELAKKILKEKTLTSPNLLIFSNFDTVETKAHLATNSQKIANKYLEYIKTVIFTKCYFSNEKNLKKIEKNINYINSVYYKKEHNINIKNELIKNIENINKEISHSITVYDIKKIQAWIFSEKEKPKVIYINEIENLSFNVHNSLLKILEEPPSNIYFILAARNKNKIPKTILSRLRIYNFTKSERSLEIQRFKESFLINKEITIEEYFASFYKEERKKIKKELIKILNIIKEKKSIFNLEKIDFIKDDQNFKMFLNELTINIREDFLENKININQYLKYTKYLKNIYKYRPYNQNKKLIIENLMLNYEEI</sequence>
<gene>
    <name evidence="1" type="ORF">OY14_03830</name>
</gene>
<evidence type="ECO:0000313" key="1">
    <source>
        <dbReference type="EMBL" id="AJA90540.1"/>
    </source>
</evidence>
<dbReference type="Gene3D" id="3.40.50.300">
    <property type="entry name" value="P-loop containing nucleotide triphosphate hydrolases"/>
    <property type="match status" value="1"/>
</dbReference>
<dbReference type="InterPro" id="IPR027417">
    <property type="entry name" value="P-loop_NTPase"/>
</dbReference>
<dbReference type="KEGG" id="bchi:OY14_03830"/>
<dbReference type="PANTHER" id="PTHR11669">
    <property type="entry name" value="REPLICATION FACTOR C / DNA POLYMERASE III GAMMA-TAU SUBUNIT"/>
    <property type="match status" value="1"/>
</dbReference>
<dbReference type="EMBL" id="CP009910">
    <property type="protein sequence ID" value="AJA90540.1"/>
    <property type="molecule type" value="Genomic_DNA"/>
</dbReference>
<dbReference type="SUPFAM" id="SSF52540">
    <property type="entry name" value="P-loop containing nucleoside triphosphate hydrolases"/>
    <property type="match status" value="1"/>
</dbReference>
<dbReference type="Pfam" id="PF13177">
    <property type="entry name" value="DNA_pol3_delta2"/>
    <property type="match status" value="1"/>
</dbReference>
<dbReference type="STRING" id="1245910.OY14_03830"/>
<keyword evidence="2" id="KW-1185">Reference proteome</keyword>